<sequence>MIRIVTAARLAGLRADLDSADERVRQLLGTLDENWARYLRSVRELSEEHQAAEWDAQVAAEKAAELHQSNEQMRQAFTAALLVIARQQHHIGELEQHLAAARTAPSWLYLLRKYGEPHSLHPTAAAAKEHAATCGASRTGWTSSDLPAAEVAWRVEAVAVVPEQAAERVAGAA</sequence>
<name>A0ABY3Z709_STRRM</name>
<evidence type="ECO:0000313" key="2">
    <source>
        <dbReference type="Proteomes" id="UP000829494"/>
    </source>
</evidence>
<organism evidence="1 2">
    <name type="scientific">Streptomyces rimosus subsp. rimosus</name>
    <dbReference type="NCBI Taxonomy" id="132474"/>
    <lineage>
        <taxon>Bacteria</taxon>
        <taxon>Bacillati</taxon>
        <taxon>Actinomycetota</taxon>
        <taxon>Actinomycetes</taxon>
        <taxon>Kitasatosporales</taxon>
        <taxon>Streptomycetaceae</taxon>
        <taxon>Streptomyces</taxon>
    </lineage>
</organism>
<evidence type="ECO:0000313" key="1">
    <source>
        <dbReference type="EMBL" id="UNZ04239.1"/>
    </source>
</evidence>
<reference evidence="1 2" key="1">
    <citation type="submission" date="2022-03" db="EMBL/GenBank/DDBJ databases">
        <title>Complete genome of Streptomyces rimosus ssp. rimosus R7 (=ATCC 10970).</title>
        <authorList>
            <person name="Beganovic S."/>
            <person name="Ruckert C."/>
            <person name="Busche T."/>
            <person name="Kalinowski J."/>
            <person name="Wittmann C."/>
        </authorList>
    </citation>
    <scope>NUCLEOTIDE SEQUENCE [LARGE SCALE GENOMIC DNA]</scope>
    <source>
        <strain evidence="1 2">R7</strain>
    </source>
</reference>
<accession>A0ABY3Z709</accession>
<keyword evidence="2" id="KW-1185">Reference proteome</keyword>
<dbReference type="EMBL" id="CP094298">
    <property type="protein sequence ID" value="UNZ04239.1"/>
    <property type="molecule type" value="Genomic_DNA"/>
</dbReference>
<dbReference type="Proteomes" id="UP000829494">
    <property type="component" value="Chromosome"/>
</dbReference>
<protein>
    <submittedName>
        <fullName evidence="1">Uncharacterized protein</fullName>
    </submittedName>
</protein>
<proteinExistence type="predicted"/>
<dbReference type="GeneID" id="66856668"/>
<gene>
    <name evidence="1" type="ORF">SRIMR7_18955</name>
</gene>
<dbReference type="RefSeq" id="WP_003983515.1">
    <property type="nucleotide sequence ID" value="NZ_CP043497.1"/>
</dbReference>